<dbReference type="AlphaFoldDB" id="W5TL49"/>
<evidence type="ECO:0000313" key="3">
    <source>
        <dbReference type="Proteomes" id="UP000019150"/>
    </source>
</evidence>
<dbReference type="InterPro" id="IPR052513">
    <property type="entry name" value="Thioester_dehydratase-like"/>
</dbReference>
<dbReference type="InterPro" id="IPR002878">
    <property type="entry name" value="ChsH2_C"/>
</dbReference>
<dbReference type="EMBL" id="CP006850">
    <property type="protein sequence ID" value="AHH19992.1"/>
    <property type="molecule type" value="Genomic_DNA"/>
</dbReference>
<dbReference type="Gene3D" id="6.10.30.10">
    <property type="match status" value="1"/>
</dbReference>
<dbReference type="PANTHER" id="PTHR34075:SF5">
    <property type="entry name" value="BLR3430 PROTEIN"/>
    <property type="match status" value="1"/>
</dbReference>
<dbReference type="PANTHER" id="PTHR34075">
    <property type="entry name" value="BLR3430 PROTEIN"/>
    <property type="match status" value="1"/>
</dbReference>
<dbReference type="OrthoDB" id="4374555at2"/>
<sequence>MAIHITRDAASTEFYDGTAEEMLLLRRCRTCGRISAPMVTQCPTCESTDLDWSPAAGSATLVSWAVRHPADGGDPVVAGLVELTEGPWLRARIADCPSDLLTAGLALTVQFEHPAPDQLHETAGETVPVFTPADK</sequence>
<dbReference type="Proteomes" id="UP000019150">
    <property type="component" value="Chromosome"/>
</dbReference>
<keyword evidence="3" id="KW-1185">Reference proteome</keyword>
<accession>W5TL49</accession>
<feature type="domain" description="ChsH2 C-terminal OB-fold" evidence="1">
    <location>
        <begin position="52"/>
        <end position="111"/>
    </location>
</feature>
<organism evidence="2 3">
    <name type="scientific">Nocardia nova SH22a</name>
    <dbReference type="NCBI Taxonomy" id="1415166"/>
    <lineage>
        <taxon>Bacteria</taxon>
        <taxon>Bacillati</taxon>
        <taxon>Actinomycetota</taxon>
        <taxon>Actinomycetes</taxon>
        <taxon>Mycobacteriales</taxon>
        <taxon>Nocardiaceae</taxon>
        <taxon>Nocardia</taxon>
    </lineage>
</organism>
<reference evidence="2 3" key="1">
    <citation type="journal article" date="2014" name="Appl. Environ. Microbiol.">
        <title>Insights into the Microbial Degradation of Rubber and Gutta-Percha by Analysis of the Complete Genome of Nocardia nova SH22a.</title>
        <authorList>
            <person name="Luo Q."/>
            <person name="Hiessl S."/>
            <person name="Poehlein A."/>
            <person name="Daniel R."/>
            <person name="Steinbuchel A."/>
        </authorList>
    </citation>
    <scope>NUCLEOTIDE SEQUENCE [LARGE SCALE GENOMIC DNA]</scope>
    <source>
        <strain evidence="2">SH22a</strain>
    </source>
</reference>
<dbReference type="KEGG" id="nno:NONO_c52080"/>
<dbReference type="RefSeq" id="WP_025351376.1">
    <property type="nucleotide sequence ID" value="NZ_CP006850.1"/>
</dbReference>
<dbReference type="eggNOG" id="COG1545">
    <property type="taxonomic scope" value="Bacteria"/>
</dbReference>
<dbReference type="Pfam" id="PF01796">
    <property type="entry name" value="OB_ChsH2_C"/>
    <property type="match status" value="1"/>
</dbReference>
<dbReference type="HOGENOM" id="CLU_119412_1_1_11"/>
<dbReference type="InterPro" id="IPR012340">
    <property type="entry name" value="NA-bd_OB-fold"/>
</dbReference>
<name>W5TL49_9NOCA</name>
<dbReference type="SUPFAM" id="SSF50249">
    <property type="entry name" value="Nucleic acid-binding proteins"/>
    <property type="match status" value="1"/>
</dbReference>
<dbReference type="STRING" id="1415166.NONO_c52080"/>
<evidence type="ECO:0000259" key="1">
    <source>
        <dbReference type="Pfam" id="PF01796"/>
    </source>
</evidence>
<gene>
    <name evidence="2" type="ORF">NONO_c52080</name>
</gene>
<evidence type="ECO:0000313" key="2">
    <source>
        <dbReference type="EMBL" id="AHH19992.1"/>
    </source>
</evidence>
<dbReference type="PATRIC" id="fig|1415166.3.peg.5368"/>
<proteinExistence type="predicted"/>
<protein>
    <submittedName>
        <fullName evidence="2">Putative nucleic-acid-binding protein containing a Zn-ribbon</fullName>
    </submittedName>
</protein>